<organism evidence="2 3">
    <name type="scientific">Nakamurella endophytica</name>
    <dbReference type="NCBI Taxonomy" id="1748367"/>
    <lineage>
        <taxon>Bacteria</taxon>
        <taxon>Bacillati</taxon>
        <taxon>Actinomycetota</taxon>
        <taxon>Actinomycetes</taxon>
        <taxon>Nakamurellales</taxon>
        <taxon>Nakamurellaceae</taxon>
        <taxon>Nakamurella</taxon>
    </lineage>
</organism>
<gene>
    <name evidence="2" type="ORF">GCM10011594_40220</name>
</gene>
<comment type="caution">
    <text evidence="2">The sequence shown here is derived from an EMBL/GenBank/DDBJ whole genome shotgun (WGS) entry which is preliminary data.</text>
</comment>
<feature type="chain" id="PRO_5037686790" evidence="1">
    <location>
        <begin position="35"/>
        <end position="256"/>
    </location>
</feature>
<evidence type="ECO:0000313" key="3">
    <source>
        <dbReference type="Proteomes" id="UP000655208"/>
    </source>
</evidence>
<keyword evidence="1" id="KW-0732">Signal</keyword>
<sequence length="256" mass="28107">MRLGRRSRIGLRLAIVVAVQLGTLLVLNPTTAFAAGCTTESTKFVYEDVGNPGASNNNRYYGIRGTTRSYNHQPICSNTGVAQTFFVRLSPDYSSWVETGVTQYATDSTANSHAWAEWRYLPSQSALKTYDPQAGILTTNTDYSLRLENGAGTTWEIYIAHASSPEAVTNWNHLDTTGSMGVFSGPVESELSRYGTGNASDHPTHLEEQRLFAGAYYGWQHLGCDYAQRSIMDWTAVKVSQSEWFMNAGTPGSGQC</sequence>
<name>A0A917WNC1_9ACTN</name>
<evidence type="ECO:0000256" key="1">
    <source>
        <dbReference type="SAM" id="SignalP"/>
    </source>
</evidence>
<reference evidence="2" key="2">
    <citation type="submission" date="2020-09" db="EMBL/GenBank/DDBJ databases">
        <authorList>
            <person name="Sun Q."/>
            <person name="Zhou Y."/>
        </authorList>
    </citation>
    <scope>NUCLEOTIDE SEQUENCE</scope>
    <source>
        <strain evidence="2">CGMCC 4.7308</strain>
    </source>
</reference>
<dbReference type="Proteomes" id="UP000655208">
    <property type="component" value="Unassembled WGS sequence"/>
</dbReference>
<protein>
    <submittedName>
        <fullName evidence="2">Uncharacterized protein</fullName>
    </submittedName>
</protein>
<reference evidence="2" key="1">
    <citation type="journal article" date="2014" name="Int. J. Syst. Evol. Microbiol.">
        <title>Complete genome sequence of Corynebacterium casei LMG S-19264T (=DSM 44701T), isolated from a smear-ripened cheese.</title>
        <authorList>
            <consortium name="US DOE Joint Genome Institute (JGI-PGF)"/>
            <person name="Walter F."/>
            <person name="Albersmeier A."/>
            <person name="Kalinowski J."/>
            <person name="Ruckert C."/>
        </authorList>
    </citation>
    <scope>NUCLEOTIDE SEQUENCE</scope>
    <source>
        <strain evidence="2">CGMCC 4.7308</strain>
    </source>
</reference>
<proteinExistence type="predicted"/>
<feature type="signal peptide" evidence="1">
    <location>
        <begin position="1"/>
        <end position="34"/>
    </location>
</feature>
<dbReference type="AlphaFoldDB" id="A0A917WNC1"/>
<accession>A0A917WNC1</accession>
<dbReference type="EMBL" id="BMNA01000015">
    <property type="protein sequence ID" value="GGM16152.1"/>
    <property type="molecule type" value="Genomic_DNA"/>
</dbReference>
<keyword evidence="3" id="KW-1185">Reference proteome</keyword>
<evidence type="ECO:0000313" key="2">
    <source>
        <dbReference type="EMBL" id="GGM16152.1"/>
    </source>
</evidence>